<dbReference type="GO" id="GO:0005524">
    <property type="term" value="F:ATP binding"/>
    <property type="evidence" value="ECO:0007669"/>
    <property type="project" value="UniProtKB-KW"/>
</dbReference>
<evidence type="ECO:0000256" key="4">
    <source>
        <dbReference type="SAM" id="MobiDB-lite"/>
    </source>
</evidence>
<dbReference type="Gene3D" id="3.30.230.10">
    <property type="match status" value="1"/>
</dbReference>
<dbReference type="SUPFAM" id="SSF54211">
    <property type="entry name" value="Ribosomal protein S5 domain 2-like"/>
    <property type="match status" value="1"/>
</dbReference>
<protein>
    <submittedName>
        <fullName evidence="6">Competence protein ComM</fullName>
    </submittedName>
</protein>
<dbReference type="Gene3D" id="3.40.50.300">
    <property type="entry name" value="P-loop containing nucleotide triphosphate hydrolases"/>
    <property type="match status" value="1"/>
</dbReference>
<dbReference type="InterPro" id="IPR014721">
    <property type="entry name" value="Ribsml_uS5_D2-typ_fold_subgr"/>
</dbReference>
<name>A0A1X7ANF5_9GAMM</name>
<keyword evidence="3" id="KW-0067">ATP-binding</keyword>
<feature type="region of interest" description="Disordered" evidence="4">
    <location>
        <begin position="264"/>
        <end position="285"/>
    </location>
</feature>
<dbReference type="Proteomes" id="UP000196573">
    <property type="component" value="Unassembled WGS sequence"/>
</dbReference>
<evidence type="ECO:0000256" key="2">
    <source>
        <dbReference type="ARBA" id="ARBA00022741"/>
    </source>
</evidence>
<dbReference type="Pfam" id="PF13335">
    <property type="entry name" value="Mg_chelatase_C"/>
    <property type="match status" value="1"/>
</dbReference>
<dbReference type="InterPro" id="IPR004482">
    <property type="entry name" value="Mg_chelat-rel"/>
</dbReference>
<evidence type="ECO:0000256" key="3">
    <source>
        <dbReference type="ARBA" id="ARBA00022840"/>
    </source>
</evidence>
<dbReference type="InterPro" id="IPR003593">
    <property type="entry name" value="AAA+_ATPase"/>
</dbReference>
<sequence>MSLAVVRTRARLGISAPEVQVEVHLSNGLPALNIVGLPETAVRESKDRVRSAILNAGFEFPARRITVNLAPADLPKEGGRFDLPIALGILMASSQLPAKALENYECMGELALGGELRPVPGILPAVMAASELGRNILIPSASTQESSLCSKAVVFGANCLLAATSHLNHSRRLEPTVSTSALELTTFQDDLSQVQGHFKARRALEAAAAGGHGLLFSGPPGTGKTMLARCLPTILPKLSEKEALEVASIHSLCSQEIPAWRQPPWRAPHHTASSTALTGGGSHPRPGEISLAHRGVLFLDELPEFDRRSLEILRQPLEAGEIVISRAHHQVTFPARFQLLAAMNPCPCGYLGDKDKSCTCTPEQVQRYRRKLSGPLMDRIDMQVEVGRLPASALLNRPDHAPECSTAVRERVARIREHCLARQGCLNASLTPQQLQHHARTENEEHQLLETIAGKLALSGRGIHRLLRVARTLADMERSEHIARSHILEAAGFRL</sequence>
<dbReference type="PANTHER" id="PTHR32039:SF7">
    <property type="entry name" value="COMPETENCE PROTEIN COMM"/>
    <property type="match status" value="1"/>
</dbReference>
<dbReference type="NCBIfam" id="NF007365">
    <property type="entry name" value="PRK09862.1"/>
    <property type="match status" value="1"/>
</dbReference>
<dbReference type="GO" id="GO:0003677">
    <property type="term" value="F:DNA binding"/>
    <property type="evidence" value="ECO:0007669"/>
    <property type="project" value="InterPro"/>
</dbReference>
<dbReference type="RefSeq" id="WP_087110777.1">
    <property type="nucleotide sequence ID" value="NZ_CBCSCN010000006.1"/>
</dbReference>
<feature type="domain" description="MCM C-terminal AAA(+) ATPase" evidence="5">
    <location>
        <begin position="287"/>
        <end position="382"/>
    </location>
</feature>
<evidence type="ECO:0000313" key="7">
    <source>
        <dbReference type="Proteomes" id="UP000196573"/>
    </source>
</evidence>
<dbReference type="AlphaFoldDB" id="A0A1X7ANF5"/>
<keyword evidence="7" id="KW-1185">Reference proteome</keyword>
<dbReference type="OrthoDB" id="9813147at2"/>
<dbReference type="InterPro" id="IPR020568">
    <property type="entry name" value="Ribosomal_Su5_D2-typ_SF"/>
</dbReference>
<dbReference type="NCBIfam" id="TIGR00368">
    <property type="entry name" value="YifB family Mg chelatase-like AAA ATPase"/>
    <property type="match status" value="1"/>
</dbReference>
<dbReference type="InterPro" id="IPR001208">
    <property type="entry name" value="MCM_dom"/>
</dbReference>
<dbReference type="PANTHER" id="PTHR32039">
    <property type="entry name" value="MAGNESIUM-CHELATASE SUBUNIT CHLI"/>
    <property type="match status" value="1"/>
</dbReference>
<gene>
    <name evidence="6" type="primary">comM</name>
    <name evidence="6" type="ORF">EHSB41UT_02719</name>
</gene>
<dbReference type="EMBL" id="FWPT01000006">
    <property type="protein sequence ID" value="SMA48379.1"/>
    <property type="molecule type" value="Genomic_DNA"/>
</dbReference>
<evidence type="ECO:0000256" key="1">
    <source>
        <dbReference type="ARBA" id="ARBA00006354"/>
    </source>
</evidence>
<evidence type="ECO:0000259" key="5">
    <source>
        <dbReference type="PROSITE" id="PS50051"/>
    </source>
</evidence>
<dbReference type="SMART" id="SM00382">
    <property type="entry name" value="AAA"/>
    <property type="match status" value="1"/>
</dbReference>
<evidence type="ECO:0000313" key="6">
    <source>
        <dbReference type="EMBL" id="SMA48379.1"/>
    </source>
</evidence>
<dbReference type="InterPro" id="IPR025158">
    <property type="entry name" value="Mg_chelat-rel_C"/>
</dbReference>
<dbReference type="Pfam" id="PF13541">
    <property type="entry name" value="ChlI"/>
    <property type="match status" value="1"/>
</dbReference>
<comment type="similarity">
    <text evidence="1">Belongs to the Mg-chelatase subunits D/I family. ComM subfamily.</text>
</comment>
<proteinExistence type="inferred from homology"/>
<organism evidence="6 7">
    <name type="scientific">Parendozoicomonas haliclonae</name>
    <dbReference type="NCBI Taxonomy" id="1960125"/>
    <lineage>
        <taxon>Bacteria</taxon>
        <taxon>Pseudomonadati</taxon>
        <taxon>Pseudomonadota</taxon>
        <taxon>Gammaproteobacteria</taxon>
        <taxon>Oceanospirillales</taxon>
        <taxon>Endozoicomonadaceae</taxon>
        <taxon>Parendozoicomonas</taxon>
    </lineage>
</organism>
<dbReference type="SUPFAM" id="SSF52540">
    <property type="entry name" value="P-loop containing nucleoside triphosphate hydrolases"/>
    <property type="match status" value="1"/>
</dbReference>
<reference evidence="6 7" key="1">
    <citation type="submission" date="2017-03" db="EMBL/GenBank/DDBJ databases">
        <authorList>
            <person name="Afonso C.L."/>
            <person name="Miller P.J."/>
            <person name="Scott M.A."/>
            <person name="Spackman E."/>
            <person name="Goraichik I."/>
            <person name="Dimitrov K.M."/>
            <person name="Suarez D.L."/>
            <person name="Swayne D.E."/>
        </authorList>
    </citation>
    <scope>NUCLEOTIDE SEQUENCE [LARGE SCALE GENOMIC DNA]</scope>
    <source>
        <strain evidence="6">SB41UT1</strain>
    </source>
</reference>
<keyword evidence="2" id="KW-0547">Nucleotide-binding</keyword>
<dbReference type="PROSITE" id="PS50051">
    <property type="entry name" value="MCM_2"/>
    <property type="match status" value="1"/>
</dbReference>
<dbReference type="InterPro" id="IPR027417">
    <property type="entry name" value="P-loop_NTPase"/>
</dbReference>
<dbReference type="InterPro" id="IPR000523">
    <property type="entry name" value="Mg_chelatse_chII-like_cat_dom"/>
</dbReference>
<dbReference type="InterPro" id="IPR045006">
    <property type="entry name" value="CHLI-like"/>
</dbReference>
<dbReference type="Pfam" id="PF01078">
    <property type="entry name" value="Mg_chelatase"/>
    <property type="match status" value="1"/>
</dbReference>
<accession>A0A1X7ANF5</accession>